<feature type="domain" description="Helicase ATP-binding" evidence="1">
    <location>
        <begin position="13"/>
        <end position="179"/>
    </location>
</feature>
<gene>
    <name evidence="2" type="ORF">HMPREF3182_00806</name>
</gene>
<proteinExistence type="predicted"/>
<dbReference type="InterPro" id="IPR027417">
    <property type="entry name" value="P-loop_NTPase"/>
</dbReference>
<sequence length="449" mass="51091">MQYKPHEYQKYATDFIIAHPVSAILLEMGLGKSVITLTAIHKLMLDSFEVSRTLVIAPLRVASTTWPEEIRKWEHLKHLTYSVVTGGEKKRLQALRTPAHIYIINRENVDWLVTKSGVPFHFDMVVIDELSGFKSYQAKRSKALLKVRPKVKRVVGLTGTPSSNGLMDLWAEFRILDLGERLGRYITQYRNTYFLPDKRNQQMIFSYKPKAGAEEKIYKKIGDITIAMKATDYLPMPDRIINKINIPLSATEQKRYDTLKREMAVSVKGKEIDAVNAASLSNKLLQMASGAVYDDEKRMIPIHDRKLDALEEVIEGANGKPVLVAYWYKHDLERIKKRFTVQEIKTKEDIADWNERKIPVAVIHPAAAGHGLNLQSGGCTLVWFSLTWSLELYEQTNARLYRQGQKETVVIHHLLAKGTIDEDVMNALAHKNKTQAALIDAVKANLTIS</sequence>
<name>A0A134CHJ2_9FIRM</name>
<comment type="caution">
    <text evidence="2">The sequence shown here is derived from an EMBL/GenBank/DDBJ whole genome shotgun (WGS) entry which is preliminary data.</text>
</comment>
<dbReference type="GO" id="GO:0005524">
    <property type="term" value="F:ATP binding"/>
    <property type="evidence" value="ECO:0007669"/>
    <property type="project" value="InterPro"/>
</dbReference>
<dbReference type="Proteomes" id="UP000070160">
    <property type="component" value="Unassembled WGS sequence"/>
</dbReference>
<dbReference type="Gene3D" id="3.40.50.300">
    <property type="entry name" value="P-loop containing nucleotide triphosphate hydrolases"/>
    <property type="match status" value="1"/>
</dbReference>
<dbReference type="AlphaFoldDB" id="A0A134CHJ2"/>
<keyword evidence="3" id="KW-1185">Reference proteome</keyword>
<dbReference type="Pfam" id="PF00176">
    <property type="entry name" value="SNF2-rel_dom"/>
    <property type="match status" value="1"/>
</dbReference>
<organism evidence="2 3">
    <name type="scientific">Megasphaera hutchinsoni</name>
    <dbReference type="NCBI Taxonomy" id="1588748"/>
    <lineage>
        <taxon>Bacteria</taxon>
        <taxon>Bacillati</taxon>
        <taxon>Bacillota</taxon>
        <taxon>Negativicutes</taxon>
        <taxon>Veillonellales</taxon>
        <taxon>Veillonellaceae</taxon>
        <taxon>Megasphaera</taxon>
    </lineage>
</organism>
<dbReference type="SMART" id="SM00487">
    <property type="entry name" value="DEXDc"/>
    <property type="match status" value="1"/>
</dbReference>
<evidence type="ECO:0000313" key="3">
    <source>
        <dbReference type="Proteomes" id="UP000070160"/>
    </source>
</evidence>
<accession>A0A134CHJ2</accession>
<dbReference type="SUPFAM" id="SSF52540">
    <property type="entry name" value="P-loop containing nucleoside triphosphate hydrolases"/>
    <property type="match status" value="2"/>
</dbReference>
<dbReference type="PATRIC" id="fig|1588748.3.peg.770"/>
<dbReference type="PANTHER" id="PTHR10799">
    <property type="entry name" value="SNF2/RAD54 HELICASE FAMILY"/>
    <property type="match status" value="1"/>
</dbReference>
<dbReference type="EMBL" id="LSDT01000029">
    <property type="protein sequence ID" value="KXB91584.1"/>
    <property type="molecule type" value="Genomic_DNA"/>
</dbReference>
<dbReference type="PROSITE" id="PS51192">
    <property type="entry name" value="HELICASE_ATP_BIND_1"/>
    <property type="match status" value="1"/>
</dbReference>
<dbReference type="InterPro" id="IPR000330">
    <property type="entry name" value="SNF2_N"/>
</dbReference>
<protein>
    <submittedName>
        <fullName evidence="2">Protein, SNF2 family</fullName>
    </submittedName>
</protein>
<dbReference type="Gene3D" id="3.40.50.10810">
    <property type="entry name" value="Tandem AAA-ATPase domain"/>
    <property type="match status" value="1"/>
</dbReference>
<dbReference type="CDD" id="cd18013">
    <property type="entry name" value="DEXQc_bact_SNF2"/>
    <property type="match status" value="1"/>
</dbReference>
<dbReference type="STRING" id="1588748.HMPREF3182_00806"/>
<dbReference type="InterPro" id="IPR014001">
    <property type="entry name" value="Helicase_ATP-bd"/>
</dbReference>
<dbReference type="RefSeq" id="WP_062485542.1">
    <property type="nucleotide sequence ID" value="NZ_KQ960941.1"/>
</dbReference>
<evidence type="ECO:0000259" key="1">
    <source>
        <dbReference type="PROSITE" id="PS51192"/>
    </source>
</evidence>
<dbReference type="InterPro" id="IPR038718">
    <property type="entry name" value="SNF2-like_sf"/>
</dbReference>
<evidence type="ECO:0000313" key="2">
    <source>
        <dbReference type="EMBL" id="KXB91584.1"/>
    </source>
</evidence>
<reference evidence="3" key="1">
    <citation type="submission" date="2016-01" db="EMBL/GenBank/DDBJ databases">
        <authorList>
            <person name="Mitreva M."/>
            <person name="Pepin K.H."/>
            <person name="Mihindukulasuriya K.A."/>
            <person name="Fulton R."/>
            <person name="Fronick C."/>
            <person name="O'Laughlin M."/>
            <person name="Miner T."/>
            <person name="Herter B."/>
            <person name="Rosa B.A."/>
            <person name="Cordes M."/>
            <person name="Tomlinson C."/>
            <person name="Wollam A."/>
            <person name="Palsikar V.B."/>
            <person name="Mardis E.R."/>
            <person name="Wilson R.K."/>
        </authorList>
    </citation>
    <scope>NUCLEOTIDE SEQUENCE [LARGE SCALE GENOMIC DNA]</scope>
    <source>
        <strain evidence="3">KA00182</strain>
    </source>
</reference>